<evidence type="ECO:0000256" key="1">
    <source>
        <dbReference type="ARBA" id="ARBA00022603"/>
    </source>
</evidence>
<evidence type="ECO:0000313" key="6">
    <source>
        <dbReference type="RefSeq" id="XP_022256176.1"/>
    </source>
</evidence>
<evidence type="ECO:0000256" key="2">
    <source>
        <dbReference type="ARBA" id="ARBA00022679"/>
    </source>
</evidence>
<gene>
    <name evidence="5 6" type="primary">LOC106471855</name>
</gene>
<keyword evidence="1" id="KW-0489">Methyltransferase</keyword>
<dbReference type="Proteomes" id="UP000694941">
    <property type="component" value="Unplaced"/>
</dbReference>
<protein>
    <submittedName>
        <fullName evidence="5 6">Juvenile hormone acid O-methyltransferase-like</fullName>
    </submittedName>
</protein>
<feature type="domain" description="Methyltransferase" evidence="3">
    <location>
        <begin position="116"/>
        <end position="212"/>
    </location>
</feature>
<dbReference type="SUPFAM" id="SSF53335">
    <property type="entry name" value="S-adenosyl-L-methionine-dependent methyltransferases"/>
    <property type="match status" value="1"/>
</dbReference>
<dbReference type="Pfam" id="PF13649">
    <property type="entry name" value="Methyltransf_25"/>
    <property type="match status" value="1"/>
</dbReference>
<accession>A0ABM1BSQ8</accession>
<dbReference type="PANTHER" id="PTHR43861">
    <property type="entry name" value="TRANS-ACONITATE 2-METHYLTRANSFERASE-RELATED"/>
    <property type="match status" value="1"/>
</dbReference>
<dbReference type="Gene3D" id="3.40.50.150">
    <property type="entry name" value="Vaccinia Virus protein VP39"/>
    <property type="match status" value="1"/>
</dbReference>
<evidence type="ECO:0000313" key="5">
    <source>
        <dbReference type="RefSeq" id="XP_013787932.2"/>
    </source>
</evidence>
<proteinExistence type="predicted"/>
<dbReference type="InterPro" id="IPR029063">
    <property type="entry name" value="SAM-dependent_MTases_sf"/>
</dbReference>
<keyword evidence="4" id="KW-1185">Reference proteome</keyword>
<sequence>MESRLSHYVSKMIRCNWNIFLDFRCCSGEVTKNMLLSHCRNLTKIIAVDVQPAFVDFAKETFGHERIEYMGLDITEKMNTKPAQYCSNRPGNVLECIDSRLSHYVSKMTGSNWDVVLDFGCGPGDVTKNILLSHCPNVTKIIAVDVQSALVDFAKETFGHERIEYMVLDITEKTPSQWSKMFDKVFAFLSFHYVRDVRKFLNILHDILKPGGYFLSIGIASAPAFSVWLEMSLKEEWKQYFIGIEKYIPVTHVLKDYCNGFKKLAKECGFVPIAVTSSLESVIFDSEKQFIDFHESVLPEEIVKQIPLENFDKFLDDYRKAFQKYEVTYNTDGTFAVQHTVLEICLQFENTTS</sequence>
<dbReference type="PANTHER" id="PTHR43861:SF1">
    <property type="entry name" value="TRANS-ACONITATE 2-METHYLTRANSFERASE"/>
    <property type="match status" value="1"/>
</dbReference>
<dbReference type="CDD" id="cd02440">
    <property type="entry name" value="AdoMet_MTases"/>
    <property type="match status" value="1"/>
</dbReference>
<name>A0ABM1BSQ8_LIMPO</name>
<dbReference type="InterPro" id="IPR041698">
    <property type="entry name" value="Methyltransf_25"/>
</dbReference>
<keyword evidence="2" id="KW-0808">Transferase</keyword>
<dbReference type="RefSeq" id="XP_013787932.2">
    <property type="nucleotide sequence ID" value="XM_013932478.2"/>
</dbReference>
<organism evidence="4 5">
    <name type="scientific">Limulus polyphemus</name>
    <name type="common">Atlantic horseshoe crab</name>
    <dbReference type="NCBI Taxonomy" id="6850"/>
    <lineage>
        <taxon>Eukaryota</taxon>
        <taxon>Metazoa</taxon>
        <taxon>Ecdysozoa</taxon>
        <taxon>Arthropoda</taxon>
        <taxon>Chelicerata</taxon>
        <taxon>Merostomata</taxon>
        <taxon>Xiphosura</taxon>
        <taxon>Limulidae</taxon>
        <taxon>Limulus</taxon>
    </lineage>
</organism>
<reference evidence="5 6" key="1">
    <citation type="submission" date="2025-05" db="UniProtKB">
        <authorList>
            <consortium name="RefSeq"/>
        </authorList>
    </citation>
    <scope>IDENTIFICATION</scope>
    <source>
        <tissue evidence="5 6">Muscle</tissue>
    </source>
</reference>
<dbReference type="RefSeq" id="XP_022256176.1">
    <property type="nucleotide sequence ID" value="XM_022400468.1"/>
</dbReference>
<dbReference type="GeneID" id="106471855"/>
<evidence type="ECO:0000313" key="4">
    <source>
        <dbReference type="Proteomes" id="UP000694941"/>
    </source>
</evidence>
<evidence type="ECO:0000259" key="3">
    <source>
        <dbReference type="Pfam" id="PF13649"/>
    </source>
</evidence>